<organism evidence="1 2">
    <name type="scientific">Chlorella ohadii</name>
    <dbReference type="NCBI Taxonomy" id="2649997"/>
    <lineage>
        <taxon>Eukaryota</taxon>
        <taxon>Viridiplantae</taxon>
        <taxon>Chlorophyta</taxon>
        <taxon>core chlorophytes</taxon>
        <taxon>Trebouxiophyceae</taxon>
        <taxon>Chlorellales</taxon>
        <taxon>Chlorellaceae</taxon>
        <taxon>Chlorella clade</taxon>
        <taxon>Chlorella</taxon>
    </lineage>
</organism>
<name>A0AAD5DU83_9CHLO</name>
<dbReference type="Proteomes" id="UP001205105">
    <property type="component" value="Unassembled WGS sequence"/>
</dbReference>
<gene>
    <name evidence="1" type="ORF">COHA_004103</name>
</gene>
<proteinExistence type="predicted"/>
<sequence length="218" mass="23745">MQVNVPKPRWLPDLGRPKRCAVLDEFFNISDGATRPTISREATAVAPCNARYPLPAGCCPPLCRILTTNSPPSHASHGSVQLYEQLLAPDFRFTDQSREGQNQVHQYFRADFIELMCNSVAPALPDFSWSAATDGEVDRDGYCIVEVQISAHHTGAPFALPSLPEVAPSGRRVAMEPEFLRVRVEAEQVKEIVVLPSKAGAGPLALYRALANEPPAAA</sequence>
<evidence type="ECO:0000313" key="1">
    <source>
        <dbReference type="EMBL" id="KAI7842190.1"/>
    </source>
</evidence>
<dbReference type="AlphaFoldDB" id="A0AAD5DU83"/>
<evidence type="ECO:0000313" key="2">
    <source>
        <dbReference type="Proteomes" id="UP001205105"/>
    </source>
</evidence>
<protein>
    <submittedName>
        <fullName evidence="1">Uncharacterized protein</fullName>
    </submittedName>
</protein>
<dbReference type="EMBL" id="JADXDR010000054">
    <property type="protein sequence ID" value="KAI7842190.1"/>
    <property type="molecule type" value="Genomic_DNA"/>
</dbReference>
<comment type="caution">
    <text evidence="1">The sequence shown here is derived from an EMBL/GenBank/DDBJ whole genome shotgun (WGS) entry which is preliminary data.</text>
</comment>
<dbReference type="Gene3D" id="3.10.450.50">
    <property type="match status" value="1"/>
</dbReference>
<keyword evidence="2" id="KW-1185">Reference proteome</keyword>
<reference evidence="1" key="1">
    <citation type="submission" date="2020-11" db="EMBL/GenBank/DDBJ databases">
        <title>Chlorella ohadii genome sequencing and assembly.</title>
        <authorList>
            <person name="Murik O."/>
            <person name="Treves H."/>
            <person name="Kedem I."/>
            <person name="Shotland Y."/>
            <person name="Kaplan A."/>
        </authorList>
    </citation>
    <scope>NUCLEOTIDE SEQUENCE</scope>
    <source>
        <strain evidence="1">1</strain>
    </source>
</reference>
<accession>A0AAD5DU83</accession>